<evidence type="ECO:0000313" key="1">
    <source>
        <dbReference type="Ensembl" id="ENSMUNP00000025759.1"/>
    </source>
</evidence>
<protein>
    <submittedName>
        <fullName evidence="1">Uncharacterized protein</fullName>
    </submittedName>
</protein>
<evidence type="ECO:0000313" key="2">
    <source>
        <dbReference type="Proteomes" id="UP000694405"/>
    </source>
</evidence>
<sequence>AQGAITNGKGLSLKKKQPKTFKVKIVTVDAEMEFSCEIHSFKWHWPGFKAFLWNSFDCDTAKLAVSLLSS</sequence>
<dbReference type="Ensembl" id="ENSMUNT00000026130.1">
    <property type="protein sequence ID" value="ENSMUNP00000025759.1"/>
    <property type="gene ID" value="ENSMUNG00000021403.1"/>
</dbReference>
<keyword evidence="2" id="KW-1185">Reference proteome</keyword>
<dbReference type="Proteomes" id="UP000694405">
    <property type="component" value="Chromosome 13"/>
</dbReference>
<proteinExistence type="predicted"/>
<reference evidence="1" key="3">
    <citation type="submission" date="2025-09" db="UniProtKB">
        <authorList>
            <consortium name="Ensembl"/>
        </authorList>
    </citation>
    <scope>IDENTIFICATION</scope>
</reference>
<reference evidence="1" key="2">
    <citation type="submission" date="2025-08" db="UniProtKB">
        <authorList>
            <consortium name="Ensembl"/>
        </authorList>
    </citation>
    <scope>IDENTIFICATION</scope>
</reference>
<organism evidence="1 2">
    <name type="scientific">Melopsittacus undulatus</name>
    <name type="common">Budgerigar</name>
    <name type="synonym">Psittacus undulatus</name>
    <dbReference type="NCBI Taxonomy" id="13146"/>
    <lineage>
        <taxon>Eukaryota</taxon>
        <taxon>Metazoa</taxon>
        <taxon>Chordata</taxon>
        <taxon>Craniata</taxon>
        <taxon>Vertebrata</taxon>
        <taxon>Euteleostomi</taxon>
        <taxon>Archelosauria</taxon>
        <taxon>Archosauria</taxon>
        <taxon>Dinosauria</taxon>
        <taxon>Saurischia</taxon>
        <taxon>Theropoda</taxon>
        <taxon>Coelurosauria</taxon>
        <taxon>Aves</taxon>
        <taxon>Neognathae</taxon>
        <taxon>Neoaves</taxon>
        <taxon>Telluraves</taxon>
        <taxon>Australaves</taxon>
        <taxon>Psittaciformes</taxon>
        <taxon>Psittaculidae</taxon>
        <taxon>Melopsittacus</taxon>
    </lineage>
</organism>
<accession>A0A8V5GW31</accession>
<dbReference type="AlphaFoldDB" id="A0A8V5GW31"/>
<reference evidence="1" key="1">
    <citation type="submission" date="2020-03" db="EMBL/GenBank/DDBJ databases">
        <title>Melopsittacus undulatus (budgerigar) genome, bMelUnd1, maternal haplotype with Z.</title>
        <authorList>
            <person name="Gedman G."/>
            <person name="Mountcastle J."/>
            <person name="Haase B."/>
            <person name="Formenti G."/>
            <person name="Wright T."/>
            <person name="Apodaca J."/>
            <person name="Pelan S."/>
            <person name="Chow W."/>
            <person name="Rhie A."/>
            <person name="Howe K."/>
            <person name="Fedrigo O."/>
            <person name="Jarvis E.D."/>
        </authorList>
    </citation>
    <scope>NUCLEOTIDE SEQUENCE [LARGE SCALE GENOMIC DNA]</scope>
</reference>
<name>A0A8V5GW31_MELUD</name>